<evidence type="ECO:0000256" key="11">
    <source>
        <dbReference type="HAMAP-Rule" id="MF_01024"/>
    </source>
</evidence>
<gene>
    <name evidence="11" type="primary">hisD</name>
    <name evidence="17" type="ORF">NSU_4068</name>
</gene>
<dbReference type="GO" id="GO:0000105">
    <property type="term" value="P:L-histidine biosynthetic process"/>
    <property type="evidence" value="ECO:0007669"/>
    <property type="project" value="UniProtKB-UniRule"/>
</dbReference>
<dbReference type="OrthoDB" id="9805269at2"/>
<evidence type="ECO:0000256" key="10">
    <source>
        <dbReference type="ARBA" id="ARBA00049489"/>
    </source>
</evidence>
<keyword evidence="18" id="KW-1185">Reference proteome</keyword>
<dbReference type="STRING" id="1088721.JI59_02325"/>
<dbReference type="GO" id="GO:0005829">
    <property type="term" value="C:cytosol"/>
    <property type="evidence" value="ECO:0007669"/>
    <property type="project" value="TreeGrafter"/>
</dbReference>
<dbReference type="EC" id="1.1.1.23" evidence="3 11"/>
<sequence>MLRLSTHDEGFAEAFRRVVADRRESAVDVTKDVAEILAAVRERGDAALAEYTQRFDGHDLDRSGWQVDVETCREAFEALKPELREALELAATRIRAYHEAQLPEDRDYTDAAGVRLGATWRAVDAAGLYVPGGRAAYPSSMLMNAIPAKVAGVERLVVVTPTPKGEVNALVLAAAHLAGVDEVWRVGGAHAVGALAYGTGRIAPVDVITGPGNAWVAEAKRQLYGVVGIDMVAGPSEILVIADAKNEPRRIAADLLSQAEHDPTSQSILITDDAAFADAVAAAVETELAALATEQTARTSWNDNGVIVVVGSFDEAPALANALAAEHVEIATDDPEALMKQIRHAGSVFLGRMTPEAVGDYVAGPNHVLPTGRRARFSSGLSVLDFMKRTSFIQLDQAALEAIGPAAVALADAEGLPAHARSIQVRLGQ</sequence>
<evidence type="ECO:0000256" key="9">
    <source>
        <dbReference type="ARBA" id="ARBA00023102"/>
    </source>
</evidence>
<proteinExistence type="inferred from homology"/>
<name>G6EI97_9SPHN</name>
<evidence type="ECO:0000256" key="8">
    <source>
        <dbReference type="ARBA" id="ARBA00023027"/>
    </source>
</evidence>
<dbReference type="FunFam" id="3.40.50.1980:FF:000026">
    <property type="entry name" value="Histidinol dehydrogenase"/>
    <property type="match status" value="1"/>
</dbReference>
<comment type="caution">
    <text evidence="11">Lacks conserved residue(s) required for the propagation of feature annotation.</text>
</comment>
<feature type="binding site" evidence="11 14">
    <location>
        <position position="327"/>
    </location>
    <ligand>
        <name>substrate</name>
    </ligand>
</feature>
<feature type="binding site" evidence="11 14">
    <location>
        <position position="414"/>
    </location>
    <ligand>
        <name>substrate</name>
    </ligand>
</feature>
<keyword evidence="7 11" id="KW-0560">Oxidoreductase</keyword>
<dbReference type="InterPro" id="IPR022695">
    <property type="entry name" value="Histidinol_DH_monofunct"/>
</dbReference>
<dbReference type="GO" id="GO:0004399">
    <property type="term" value="F:histidinol dehydrogenase activity"/>
    <property type="evidence" value="ECO:0007669"/>
    <property type="project" value="UniProtKB-UniRule"/>
</dbReference>
<evidence type="ECO:0000256" key="5">
    <source>
        <dbReference type="ARBA" id="ARBA00022723"/>
    </source>
</evidence>
<evidence type="ECO:0000256" key="12">
    <source>
        <dbReference type="PIRNR" id="PIRNR000099"/>
    </source>
</evidence>
<feature type="binding site" evidence="11 14">
    <location>
        <position position="258"/>
    </location>
    <ligand>
        <name>substrate</name>
    </ligand>
</feature>
<feature type="binding site" evidence="11 15">
    <location>
        <position position="419"/>
    </location>
    <ligand>
        <name>Zn(2+)</name>
        <dbReference type="ChEBI" id="CHEBI:29105"/>
    </ligand>
</feature>
<feature type="binding site" evidence="11 14">
    <location>
        <position position="419"/>
    </location>
    <ligand>
        <name>substrate</name>
    </ligand>
</feature>
<evidence type="ECO:0000256" key="3">
    <source>
        <dbReference type="ARBA" id="ARBA00012965"/>
    </source>
</evidence>
<dbReference type="NCBIfam" id="TIGR00069">
    <property type="entry name" value="hisD"/>
    <property type="match status" value="1"/>
</dbReference>
<evidence type="ECO:0000256" key="13">
    <source>
        <dbReference type="PIRSR" id="PIRSR000099-1"/>
    </source>
</evidence>
<evidence type="ECO:0000256" key="16">
    <source>
        <dbReference type="RuleBase" id="RU004175"/>
    </source>
</evidence>
<comment type="function">
    <text evidence="11">Catalyzes the sequential NAD-dependent oxidations of L-histidinol to L-histidinaldehyde and then to L-histidine.</text>
</comment>
<dbReference type="Proteomes" id="UP000004030">
    <property type="component" value="Unassembled WGS sequence"/>
</dbReference>
<organism evidence="17 18">
    <name type="scientific">Novosphingobium pentaromativorans US6-1</name>
    <dbReference type="NCBI Taxonomy" id="1088721"/>
    <lineage>
        <taxon>Bacteria</taxon>
        <taxon>Pseudomonadati</taxon>
        <taxon>Pseudomonadota</taxon>
        <taxon>Alphaproteobacteria</taxon>
        <taxon>Sphingomonadales</taxon>
        <taxon>Sphingomonadaceae</taxon>
        <taxon>Novosphingobium</taxon>
    </lineage>
</organism>
<dbReference type="AlphaFoldDB" id="G6EI97"/>
<dbReference type="GO" id="GO:0008270">
    <property type="term" value="F:zinc ion binding"/>
    <property type="evidence" value="ECO:0007669"/>
    <property type="project" value="UniProtKB-UniRule"/>
</dbReference>
<dbReference type="PATRIC" id="fig|1088721.3.peg.4004"/>
<dbReference type="FunFam" id="3.40.50.1980:FF:000001">
    <property type="entry name" value="Histidinol dehydrogenase"/>
    <property type="match status" value="1"/>
</dbReference>
<comment type="catalytic activity">
    <reaction evidence="10 11">
        <text>L-histidinol + 2 NAD(+) + H2O = L-histidine + 2 NADH + 3 H(+)</text>
        <dbReference type="Rhea" id="RHEA:20641"/>
        <dbReference type="ChEBI" id="CHEBI:15377"/>
        <dbReference type="ChEBI" id="CHEBI:15378"/>
        <dbReference type="ChEBI" id="CHEBI:57540"/>
        <dbReference type="ChEBI" id="CHEBI:57595"/>
        <dbReference type="ChEBI" id="CHEBI:57699"/>
        <dbReference type="ChEBI" id="CHEBI:57945"/>
        <dbReference type="EC" id="1.1.1.23"/>
    </reaction>
</comment>
<feature type="active site" description="Proton acceptor" evidence="11 13">
    <location>
        <position position="326"/>
    </location>
</feature>
<dbReference type="InterPro" id="IPR016161">
    <property type="entry name" value="Ald_DH/histidinol_DH"/>
</dbReference>
<evidence type="ECO:0000256" key="4">
    <source>
        <dbReference type="ARBA" id="ARBA00022605"/>
    </source>
</evidence>
<dbReference type="InterPro" id="IPR012131">
    <property type="entry name" value="Hstdl_DH"/>
</dbReference>
<feature type="binding site" evidence="11 14">
    <location>
        <position position="360"/>
    </location>
    <ligand>
        <name>substrate</name>
    </ligand>
</feature>
<dbReference type="FunFam" id="1.20.5.1300:FF:000002">
    <property type="entry name" value="Histidinol dehydrogenase, chloroplastic"/>
    <property type="match status" value="1"/>
</dbReference>
<evidence type="ECO:0000256" key="15">
    <source>
        <dbReference type="PIRSR" id="PIRSR000099-4"/>
    </source>
</evidence>
<comment type="pathway">
    <text evidence="1 11">Amino-acid biosynthesis; L-histidine biosynthesis; L-histidine from 5-phospho-alpha-D-ribose 1-diphosphate: step 9/9.</text>
</comment>
<evidence type="ECO:0000256" key="7">
    <source>
        <dbReference type="ARBA" id="ARBA00023002"/>
    </source>
</evidence>
<dbReference type="PROSITE" id="PS00611">
    <property type="entry name" value="HISOL_DEHYDROGENASE"/>
    <property type="match status" value="1"/>
</dbReference>
<evidence type="ECO:0000256" key="6">
    <source>
        <dbReference type="ARBA" id="ARBA00022833"/>
    </source>
</evidence>
<dbReference type="Gene3D" id="1.20.5.1300">
    <property type="match status" value="1"/>
</dbReference>
<dbReference type="Pfam" id="PF00815">
    <property type="entry name" value="Histidinol_dh"/>
    <property type="match status" value="1"/>
</dbReference>
<dbReference type="PRINTS" id="PR00083">
    <property type="entry name" value="HOLDHDRGNASE"/>
</dbReference>
<comment type="cofactor">
    <cofactor evidence="11 15">
        <name>Zn(2+)</name>
        <dbReference type="ChEBI" id="CHEBI:29105"/>
    </cofactor>
    <text evidence="11 15">Binds 1 zinc ion per subunit.</text>
</comment>
<comment type="similarity">
    <text evidence="2 11 12 16">Belongs to the histidinol dehydrogenase family.</text>
</comment>
<dbReference type="KEGG" id="npn:JI59_02325"/>
<feature type="binding site" evidence="11 14">
    <location>
        <position position="261"/>
    </location>
    <ligand>
        <name>substrate</name>
    </ligand>
</feature>
<feature type="binding site" evidence="11 14">
    <location>
        <position position="236"/>
    </location>
    <ligand>
        <name>substrate</name>
    </ligand>
</feature>
<keyword evidence="5 11" id="KW-0479">Metal-binding</keyword>
<dbReference type="PANTHER" id="PTHR21256">
    <property type="entry name" value="HISTIDINOL DEHYDROGENASE HDH"/>
    <property type="match status" value="1"/>
</dbReference>
<feature type="active site" description="Proton acceptor" evidence="11 13">
    <location>
        <position position="327"/>
    </location>
</feature>
<dbReference type="HAMAP" id="MF_01024">
    <property type="entry name" value="HisD"/>
    <property type="match status" value="1"/>
</dbReference>
<keyword evidence="9 11" id="KW-0368">Histidine biosynthesis</keyword>
<dbReference type="PIRSF" id="PIRSF000099">
    <property type="entry name" value="Histidinol_dh"/>
    <property type="match status" value="1"/>
</dbReference>
<evidence type="ECO:0000313" key="17">
    <source>
        <dbReference type="EMBL" id="EHJ58839.1"/>
    </source>
</evidence>
<evidence type="ECO:0000256" key="14">
    <source>
        <dbReference type="PIRSR" id="PIRSR000099-3"/>
    </source>
</evidence>
<evidence type="ECO:0000256" key="2">
    <source>
        <dbReference type="ARBA" id="ARBA00010178"/>
    </source>
</evidence>
<dbReference type="InterPro" id="IPR001692">
    <property type="entry name" value="Histidinol_DH_CS"/>
</dbReference>
<dbReference type="RefSeq" id="WP_007014976.1">
    <property type="nucleotide sequence ID" value="NZ_AGFM01000064.1"/>
</dbReference>
<reference evidence="17 18" key="1">
    <citation type="journal article" date="2012" name="J. Bacteriol.">
        <title>Genome sequence of benzo(a)pyrene-degrading bacterium Novosphingobium pentaromativorans US6-1.</title>
        <authorList>
            <person name="Luo Y.R."/>
            <person name="Kang S.G."/>
            <person name="Kim S.J."/>
            <person name="Kim M.R."/>
            <person name="Li N."/>
            <person name="Lee J.H."/>
            <person name="Kwon K.K."/>
        </authorList>
    </citation>
    <scope>NUCLEOTIDE SEQUENCE [LARGE SCALE GENOMIC DNA]</scope>
    <source>
        <strain evidence="17 18">US6-1</strain>
    </source>
</reference>
<protein>
    <recommendedName>
        <fullName evidence="3 11">Histidinol dehydrogenase</fullName>
        <shortName evidence="11">HDH</shortName>
        <ecNumber evidence="3 11">1.1.1.23</ecNumber>
    </recommendedName>
</protein>
<dbReference type="Gene3D" id="3.40.50.1980">
    <property type="entry name" value="Nitrogenase molybdenum iron protein domain"/>
    <property type="match status" value="2"/>
</dbReference>
<feature type="binding site" evidence="11 15">
    <location>
        <position position="261"/>
    </location>
    <ligand>
        <name>Zn(2+)</name>
        <dbReference type="ChEBI" id="CHEBI:29105"/>
    </ligand>
</feature>
<keyword evidence="6 11" id="KW-0862">Zinc</keyword>
<keyword evidence="8 11" id="KW-0520">NAD</keyword>
<dbReference type="GO" id="GO:0051287">
    <property type="term" value="F:NAD binding"/>
    <property type="evidence" value="ECO:0007669"/>
    <property type="project" value="InterPro"/>
</dbReference>
<keyword evidence="4 11" id="KW-0028">Amino-acid biosynthesis</keyword>
<dbReference type="CDD" id="cd06572">
    <property type="entry name" value="Histidinol_dh"/>
    <property type="match status" value="1"/>
</dbReference>
<dbReference type="UniPathway" id="UPA00031">
    <property type="reaction ID" value="UER00014"/>
</dbReference>
<dbReference type="EMBL" id="AGFM01000064">
    <property type="protein sequence ID" value="EHJ58839.1"/>
    <property type="molecule type" value="Genomic_DNA"/>
</dbReference>
<dbReference type="SUPFAM" id="SSF53720">
    <property type="entry name" value="ALDH-like"/>
    <property type="match status" value="1"/>
</dbReference>
<dbReference type="PANTHER" id="PTHR21256:SF2">
    <property type="entry name" value="HISTIDINE BIOSYNTHESIS TRIFUNCTIONAL PROTEIN"/>
    <property type="match status" value="1"/>
</dbReference>
<evidence type="ECO:0000256" key="1">
    <source>
        <dbReference type="ARBA" id="ARBA00004940"/>
    </source>
</evidence>
<comment type="caution">
    <text evidence="17">The sequence shown here is derived from an EMBL/GenBank/DDBJ whole genome shotgun (WGS) entry which is preliminary data.</text>
</comment>
<evidence type="ECO:0000313" key="18">
    <source>
        <dbReference type="Proteomes" id="UP000004030"/>
    </source>
</evidence>
<feature type="binding site" evidence="11 15">
    <location>
        <position position="258"/>
    </location>
    <ligand>
        <name>Zn(2+)</name>
        <dbReference type="ChEBI" id="CHEBI:29105"/>
    </ligand>
</feature>
<accession>G6EI97</accession>
<dbReference type="eggNOG" id="COG0141">
    <property type="taxonomic scope" value="Bacteria"/>
</dbReference>
<feature type="binding site" evidence="11 15">
    <location>
        <position position="360"/>
    </location>
    <ligand>
        <name>Zn(2+)</name>
        <dbReference type="ChEBI" id="CHEBI:29105"/>
    </ligand>
</feature>